<sequence>MDFDSRHCLSSSLFVEALAQYIQILVKVGVKGLYVDVLRPLISSQFKGTVSVVFQCPDGQIPDFVGGHILSEQRGVQIAQQTLVAVVRHLFQLLFQLGGDRRGFFYGQALDELKHGGIALIDSSLEHGGPAVPGEQIAVTGADLLVEFSADHPKHIVAEEEEQVLLAGKVVKQRSLGDARRLYHFVGRSQIIAFLGKFQQGRIDDTVPLFFLQADKVFVQGNHLLV</sequence>
<evidence type="ECO:0000313" key="1">
    <source>
        <dbReference type="EMBL" id="MPM24862.1"/>
    </source>
</evidence>
<comment type="caution">
    <text evidence="1">The sequence shown here is derived from an EMBL/GenBank/DDBJ whole genome shotgun (WGS) entry which is preliminary data.</text>
</comment>
<protein>
    <submittedName>
        <fullName evidence="1">Uncharacterized protein</fullName>
    </submittedName>
</protein>
<accession>A0A644Y8C5</accession>
<proteinExistence type="predicted"/>
<dbReference type="AlphaFoldDB" id="A0A644Y8C5"/>
<dbReference type="EMBL" id="VSSQ01004360">
    <property type="protein sequence ID" value="MPM24862.1"/>
    <property type="molecule type" value="Genomic_DNA"/>
</dbReference>
<name>A0A644Y8C5_9ZZZZ</name>
<organism evidence="1">
    <name type="scientific">bioreactor metagenome</name>
    <dbReference type="NCBI Taxonomy" id="1076179"/>
    <lineage>
        <taxon>unclassified sequences</taxon>
        <taxon>metagenomes</taxon>
        <taxon>ecological metagenomes</taxon>
    </lineage>
</organism>
<reference evidence="1" key="1">
    <citation type="submission" date="2019-08" db="EMBL/GenBank/DDBJ databases">
        <authorList>
            <person name="Kucharzyk K."/>
            <person name="Murdoch R.W."/>
            <person name="Higgins S."/>
            <person name="Loffler F."/>
        </authorList>
    </citation>
    <scope>NUCLEOTIDE SEQUENCE</scope>
</reference>
<gene>
    <name evidence="1" type="ORF">SDC9_71350</name>
</gene>